<evidence type="ECO:0000313" key="7">
    <source>
        <dbReference type="Proteomes" id="UP000231098"/>
    </source>
</evidence>
<evidence type="ECO:0000256" key="4">
    <source>
        <dbReference type="PIRSR" id="PIRSR640198-4"/>
    </source>
</evidence>
<proteinExistence type="predicted"/>
<dbReference type="PANTHER" id="PTHR13504">
    <property type="entry name" value="FIDO DOMAIN-CONTAINING PROTEIN DDB_G0283145"/>
    <property type="match status" value="1"/>
</dbReference>
<reference evidence="7" key="1">
    <citation type="submission" date="2017-09" db="EMBL/GenBank/DDBJ databases">
        <title>Depth-based differentiation of microbial function through sediment-hosted aquifers and enrichment of novel symbionts in the deep terrestrial subsurface.</title>
        <authorList>
            <person name="Probst A.J."/>
            <person name="Ladd B."/>
            <person name="Jarett J.K."/>
            <person name="Geller-Mcgrath D.E."/>
            <person name="Sieber C.M.K."/>
            <person name="Emerson J.B."/>
            <person name="Anantharaman K."/>
            <person name="Thomas B.C."/>
            <person name="Malmstrom R."/>
            <person name="Stieglmeier M."/>
            <person name="Klingl A."/>
            <person name="Woyke T."/>
            <person name="Ryan C.M."/>
            <person name="Banfield J.F."/>
        </authorList>
    </citation>
    <scope>NUCLEOTIDE SEQUENCE [LARGE SCALE GENOMIC DNA]</scope>
</reference>
<evidence type="ECO:0000256" key="3">
    <source>
        <dbReference type="PIRSR" id="PIRSR640198-3"/>
    </source>
</evidence>
<comment type="caution">
    <text evidence="6">The sequence shown here is derived from an EMBL/GenBank/DDBJ whole genome shotgun (WGS) entry which is preliminary data.</text>
</comment>
<feature type="glycosylation site" description="N-linked (GlcNAc...) asparagine" evidence="4">
    <location>
        <position position="93"/>
    </location>
</feature>
<evidence type="ECO:0000259" key="5">
    <source>
        <dbReference type="PROSITE" id="PS51459"/>
    </source>
</evidence>
<dbReference type="PANTHER" id="PTHR13504:SF38">
    <property type="entry name" value="FIDO DOMAIN-CONTAINING PROTEIN"/>
    <property type="match status" value="1"/>
</dbReference>
<feature type="active site" evidence="1">
    <location>
        <position position="184"/>
    </location>
</feature>
<evidence type="ECO:0000313" key="6">
    <source>
        <dbReference type="EMBL" id="PIS21450.1"/>
    </source>
</evidence>
<evidence type="ECO:0000256" key="2">
    <source>
        <dbReference type="PIRSR" id="PIRSR640198-2"/>
    </source>
</evidence>
<gene>
    <name evidence="6" type="ORF">COT51_02690</name>
</gene>
<dbReference type="Gene3D" id="1.10.10.10">
    <property type="entry name" value="Winged helix-like DNA-binding domain superfamily/Winged helix DNA-binding domain"/>
    <property type="match status" value="1"/>
</dbReference>
<organism evidence="6 7">
    <name type="scientific">candidate division WWE3 bacterium CG08_land_8_20_14_0_20_41_15</name>
    <dbReference type="NCBI Taxonomy" id="1975086"/>
    <lineage>
        <taxon>Bacteria</taxon>
        <taxon>Katanobacteria</taxon>
    </lineage>
</organism>
<dbReference type="AlphaFoldDB" id="A0A2H0X944"/>
<feature type="domain" description="Fido" evidence="5">
    <location>
        <begin position="99"/>
        <end position="254"/>
    </location>
</feature>
<dbReference type="InterPro" id="IPR040198">
    <property type="entry name" value="Fido_containing"/>
</dbReference>
<accession>A0A2H0X944</accession>
<dbReference type="GO" id="GO:0005524">
    <property type="term" value="F:ATP binding"/>
    <property type="evidence" value="ECO:0007669"/>
    <property type="project" value="UniProtKB-KW"/>
</dbReference>
<keyword evidence="2" id="KW-0067">ATP-binding</keyword>
<dbReference type="InterPro" id="IPR036597">
    <property type="entry name" value="Fido-like_dom_sf"/>
</dbReference>
<dbReference type="InterPro" id="IPR036388">
    <property type="entry name" value="WH-like_DNA-bd_sf"/>
</dbReference>
<dbReference type="EMBL" id="PEYV01000046">
    <property type="protein sequence ID" value="PIS21450.1"/>
    <property type="molecule type" value="Genomic_DNA"/>
</dbReference>
<name>A0A2H0X944_UNCKA</name>
<dbReference type="Gene3D" id="1.10.3290.10">
    <property type="entry name" value="Fido-like domain"/>
    <property type="match status" value="1"/>
</dbReference>
<dbReference type="Pfam" id="PF02661">
    <property type="entry name" value="Fic"/>
    <property type="match status" value="1"/>
</dbReference>
<dbReference type="PROSITE" id="PS51459">
    <property type="entry name" value="FIDO"/>
    <property type="match status" value="1"/>
</dbReference>
<feature type="binding site" evidence="2">
    <location>
        <begin position="188"/>
        <end position="195"/>
    </location>
    <ligand>
        <name>ATP</name>
        <dbReference type="ChEBI" id="CHEBI:30616"/>
    </ligand>
</feature>
<sequence>MFRPKYTVTNKLLSNIKQVNSIVLDLNNRRFPKIVLYELERNAREISSYASTSIEGNPLPLTDVKQIIKNQPQNLSSSEQEVINYNNALKNLNRSPISFNLALIFATHHEVVNKLLPKYQLGKLRQEPVFVNDPRTRRTIYWPPDAQNVPKLMKDLVEFVNLGNATVDSLIIAGIFHKQFVIIHPFADGNGRTARLVTKVILRDLGLNTFNLFSFENFYNKNVTNYFNSVGVLGNYYDIVNSIDFTGWLEYFTDGIIDELLRVKKLLSESSVSPKTELTPYHKKILEFIKDRGYIADRDYVKLTDRANSTRSLDFKNLIDMGIIERKGKGKAIYYKFK</sequence>
<dbReference type="SUPFAM" id="SSF140931">
    <property type="entry name" value="Fic-like"/>
    <property type="match status" value="1"/>
</dbReference>
<feature type="site" description="Important for autoinhibition of adenylyltransferase activity" evidence="3">
    <location>
        <position position="55"/>
    </location>
</feature>
<evidence type="ECO:0000256" key="1">
    <source>
        <dbReference type="PIRSR" id="PIRSR640198-1"/>
    </source>
</evidence>
<dbReference type="Proteomes" id="UP000231098">
    <property type="component" value="Unassembled WGS sequence"/>
</dbReference>
<protein>
    <recommendedName>
        <fullName evidence="5">Fido domain-containing protein</fullName>
    </recommendedName>
</protein>
<dbReference type="InterPro" id="IPR003812">
    <property type="entry name" value="Fido"/>
</dbReference>
<keyword evidence="2" id="KW-0547">Nucleotide-binding</keyword>